<accession>X1RFI4</accession>
<evidence type="ECO:0000313" key="1">
    <source>
        <dbReference type="EMBL" id="GAI79373.1"/>
    </source>
</evidence>
<reference evidence="1" key="1">
    <citation type="journal article" date="2014" name="Front. Microbiol.">
        <title>High frequency of phylogenetically diverse reductive dehalogenase-homologous genes in deep subseafloor sedimentary metagenomes.</title>
        <authorList>
            <person name="Kawai M."/>
            <person name="Futagami T."/>
            <person name="Toyoda A."/>
            <person name="Takaki Y."/>
            <person name="Nishi S."/>
            <person name="Hori S."/>
            <person name="Arai W."/>
            <person name="Tsubouchi T."/>
            <person name="Morono Y."/>
            <person name="Uchiyama I."/>
            <person name="Ito T."/>
            <person name="Fujiyama A."/>
            <person name="Inagaki F."/>
            <person name="Takami H."/>
        </authorList>
    </citation>
    <scope>NUCLEOTIDE SEQUENCE</scope>
    <source>
        <strain evidence="1">Expedition CK06-06</strain>
    </source>
</reference>
<dbReference type="AlphaFoldDB" id="X1RFI4"/>
<proteinExistence type="predicted"/>
<feature type="non-terminal residue" evidence="1">
    <location>
        <position position="1"/>
    </location>
</feature>
<dbReference type="EMBL" id="BARW01012010">
    <property type="protein sequence ID" value="GAI79373.1"/>
    <property type="molecule type" value="Genomic_DNA"/>
</dbReference>
<organism evidence="1">
    <name type="scientific">marine sediment metagenome</name>
    <dbReference type="NCBI Taxonomy" id="412755"/>
    <lineage>
        <taxon>unclassified sequences</taxon>
        <taxon>metagenomes</taxon>
        <taxon>ecological metagenomes</taxon>
    </lineage>
</organism>
<comment type="caution">
    <text evidence="1">The sequence shown here is derived from an EMBL/GenBank/DDBJ whole genome shotgun (WGS) entry which is preliminary data.</text>
</comment>
<sequence>WKSFLEPLKYLKGRTTTYAFSTALFSAFYSV</sequence>
<gene>
    <name evidence="1" type="ORF">S12H4_22866</name>
</gene>
<protein>
    <submittedName>
        <fullName evidence="1">Uncharacterized protein</fullName>
    </submittedName>
</protein>
<name>X1RFI4_9ZZZZ</name>